<keyword evidence="3" id="KW-0472">Membrane</keyword>
<dbReference type="Pfam" id="PF05345">
    <property type="entry name" value="He_PIG"/>
    <property type="match status" value="1"/>
</dbReference>
<comment type="similarity">
    <text evidence="1">Belongs to the ice-binding protein family.</text>
</comment>
<dbReference type="GO" id="GO:0005975">
    <property type="term" value="P:carbohydrate metabolic process"/>
    <property type="evidence" value="ECO:0007669"/>
    <property type="project" value="UniProtKB-ARBA"/>
</dbReference>
<reference evidence="6" key="1">
    <citation type="submission" date="2016-10" db="EMBL/GenBank/DDBJ databases">
        <authorList>
            <person name="Varghese N."/>
            <person name="Submissions S."/>
        </authorList>
    </citation>
    <scope>NUCLEOTIDE SEQUENCE [LARGE SCALE GENOMIC DNA]</scope>
    <source>
        <strain evidence="6">CGMCC 1.11101</strain>
    </source>
</reference>
<evidence type="ECO:0000256" key="2">
    <source>
        <dbReference type="ARBA" id="ARBA00022729"/>
    </source>
</evidence>
<feature type="transmembrane region" description="Helical" evidence="3">
    <location>
        <begin position="382"/>
        <end position="400"/>
    </location>
</feature>
<dbReference type="GO" id="GO:0005509">
    <property type="term" value="F:calcium ion binding"/>
    <property type="evidence" value="ECO:0007669"/>
    <property type="project" value="InterPro"/>
</dbReference>
<gene>
    <name evidence="5" type="ORF">SAMN05216219_0143</name>
</gene>
<protein>
    <submittedName>
        <fullName evidence="5">LPXTG-motif cell wall anchor domain-containing protein</fullName>
    </submittedName>
</protein>
<accession>A0A1I4YDL9</accession>
<organism evidence="5 6">
    <name type="scientific">Mycetocola miduiensis</name>
    <dbReference type="NCBI Taxonomy" id="995034"/>
    <lineage>
        <taxon>Bacteria</taxon>
        <taxon>Bacillati</taxon>
        <taxon>Actinomycetota</taxon>
        <taxon>Actinomycetes</taxon>
        <taxon>Micrococcales</taxon>
        <taxon>Microbacteriaceae</taxon>
        <taxon>Mycetocola</taxon>
    </lineage>
</organism>
<dbReference type="Proteomes" id="UP000198867">
    <property type="component" value="Unassembled WGS sequence"/>
</dbReference>
<keyword evidence="3" id="KW-1133">Transmembrane helix</keyword>
<dbReference type="EMBL" id="FOVM01000001">
    <property type="protein sequence ID" value="SFN36092.1"/>
    <property type="molecule type" value="Genomic_DNA"/>
</dbReference>
<keyword evidence="3" id="KW-0812">Transmembrane</keyword>
<dbReference type="InterPro" id="IPR015919">
    <property type="entry name" value="Cadherin-like_sf"/>
</dbReference>
<proteinExistence type="inferred from homology"/>
<dbReference type="SMR" id="A0A1I4YDL9"/>
<evidence type="ECO:0000256" key="3">
    <source>
        <dbReference type="SAM" id="Phobius"/>
    </source>
</evidence>
<sequence>MTRSPLFTRLVTASAALASAGLLLISAAPAHAAIVLDGPIGLGSAANFGVLSASTVTNTGPSVIAGDVGVSPGTAIVGFPPGIIGGVQHSADPEAAQAQSDLTTAYNVAASLTPTATGQGELADLSLIPGVYSGGELSLNGELTLAGSADSVWVFQAASTLTAGSGARITMTGGASACNVFWQVGSSATLDSNSQFVGTVMASTSITAVTGASITGRLLADTGAVTLDSNVITTPTGCAAGSTEVSTSPTITSAAPPAATVDADYSFTVTASGTPAAAYSVTAGTLPAGLALNGSTGAISGVPTTAGSSAFTITASNGTSPDATADYTLITAAASVVAPVVPVVPVVPAAPAAPVEPVIPAVTPDATDDLLLAETGAEPNTAFLAVGGLLLLTGVVVLMARRHRSVAA</sequence>
<feature type="signal peptide" evidence="4">
    <location>
        <begin position="1"/>
        <end position="32"/>
    </location>
</feature>
<dbReference type="Gene3D" id="2.60.40.10">
    <property type="entry name" value="Immunoglobulins"/>
    <property type="match status" value="1"/>
</dbReference>
<keyword evidence="6" id="KW-1185">Reference proteome</keyword>
<dbReference type="GO" id="GO:0016020">
    <property type="term" value="C:membrane"/>
    <property type="evidence" value="ECO:0007669"/>
    <property type="project" value="InterPro"/>
</dbReference>
<evidence type="ECO:0000313" key="5">
    <source>
        <dbReference type="EMBL" id="SFN36092.1"/>
    </source>
</evidence>
<dbReference type="AlphaFoldDB" id="A0A1I4YDL9"/>
<name>A0A1I4YDL9_9MICO</name>
<dbReference type="InterPro" id="IPR021884">
    <property type="entry name" value="Ice-bd_prot"/>
</dbReference>
<evidence type="ECO:0000313" key="6">
    <source>
        <dbReference type="Proteomes" id="UP000198867"/>
    </source>
</evidence>
<dbReference type="SUPFAM" id="SSF49313">
    <property type="entry name" value="Cadherin-like"/>
    <property type="match status" value="1"/>
</dbReference>
<dbReference type="InterPro" id="IPR013783">
    <property type="entry name" value="Ig-like_fold"/>
</dbReference>
<dbReference type="RefSeq" id="WP_090707942.1">
    <property type="nucleotide sequence ID" value="NZ_FOVM01000001.1"/>
</dbReference>
<dbReference type="STRING" id="995034.SAMN05216219_0143"/>
<dbReference type="NCBIfam" id="TIGR01167">
    <property type="entry name" value="LPXTG_anchor"/>
    <property type="match status" value="1"/>
</dbReference>
<evidence type="ECO:0000256" key="4">
    <source>
        <dbReference type="SAM" id="SignalP"/>
    </source>
</evidence>
<dbReference type="Pfam" id="PF11999">
    <property type="entry name" value="Ice_binding"/>
    <property type="match status" value="1"/>
</dbReference>
<dbReference type="OrthoDB" id="2082707at2"/>
<keyword evidence="2 4" id="KW-0732">Signal</keyword>
<evidence type="ECO:0000256" key="1">
    <source>
        <dbReference type="ARBA" id="ARBA00005445"/>
    </source>
</evidence>
<feature type="chain" id="PRO_5011527295" evidence="4">
    <location>
        <begin position="33"/>
        <end position="408"/>
    </location>
</feature>